<comment type="cofactor">
    <cofactor evidence="1">
        <name>Ca(2+)</name>
        <dbReference type="ChEBI" id="CHEBI:29108"/>
    </cofactor>
</comment>
<keyword evidence="7" id="KW-0812">Transmembrane</keyword>
<evidence type="ECO:0000259" key="8">
    <source>
        <dbReference type="Pfam" id="PF05826"/>
    </source>
</evidence>
<evidence type="ECO:0000256" key="5">
    <source>
        <dbReference type="ARBA" id="ARBA00023157"/>
    </source>
</evidence>
<dbReference type="InterPro" id="IPR036444">
    <property type="entry name" value="PLipase_A2_dom_sf"/>
</dbReference>
<evidence type="ECO:0000313" key="9">
    <source>
        <dbReference type="EMBL" id="ARK19891.1"/>
    </source>
</evidence>
<evidence type="ECO:0000256" key="4">
    <source>
        <dbReference type="ARBA" id="ARBA00023098"/>
    </source>
</evidence>
<keyword evidence="5" id="KW-1015">Disulfide bond</keyword>
<dbReference type="GO" id="GO:0016042">
    <property type="term" value="P:lipid catabolic process"/>
    <property type="evidence" value="ECO:0007669"/>
    <property type="project" value="UniProtKB-KW"/>
</dbReference>
<dbReference type="SUPFAM" id="SSF48619">
    <property type="entry name" value="Phospholipase A2, PLA2"/>
    <property type="match status" value="1"/>
</dbReference>
<evidence type="ECO:0000256" key="3">
    <source>
        <dbReference type="ARBA" id="ARBA00022963"/>
    </source>
</evidence>
<dbReference type="PANTHER" id="PTHR12253">
    <property type="entry name" value="RH14732P"/>
    <property type="match status" value="1"/>
</dbReference>
<organism evidence="9">
    <name type="scientific">Ampulex compressa</name>
    <name type="common">Emerald cockroach wasp</name>
    <dbReference type="NCBI Taxonomy" id="860918"/>
    <lineage>
        <taxon>Eukaryota</taxon>
        <taxon>Metazoa</taxon>
        <taxon>Ecdysozoa</taxon>
        <taxon>Arthropoda</taxon>
        <taxon>Hexapoda</taxon>
        <taxon>Insecta</taxon>
        <taxon>Pterygota</taxon>
        <taxon>Neoptera</taxon>
        <taxon>Endopterygota</taxon>
        <taxon>Hymenoptera</taxon>
        <taxon>Apocrita</taxon>
        <taxon>Aculeata</taxon>
        <taxon>Apoidea</taxon>
        <taxon>Ampulicidae</taxon>
        <taxon>Ampulicini</taxon>
        <taxon>Ampulex</taxon>
    </lineage>
</organism>
<dbReference type="Gene3D" id="1.20.90.10">
    <property type="entry name" value="Phospholipase A2 domain"/>
    <property type="match status" value="1"/>
</dbReference>
<sequence length="184" mass="21537">MALQRNFVHFLILSLSVSVITVSSNGIIDSVIHRFKYRKELVFPDAVVSVTKWCGKVSRAKDFQDLGKAPETDRCCRQLVQCEDVIAPLTYKYGVYNDKKYFAIDCNCTQKFRACLRNIKSLEKGISYKLGNEYFHQFRPDCFLKTYKMVPGIHVYYDKSENRYTTNEGGKYFMVRLTKVEKWM</sequence>
<protein>
    <recommendedName>
        <fullName evidence="2">phospholipase A2</fullName>
        <ecNumber evidence="2">3.1.1.4</ecNumber>
    </recommendedName>
    <alternativeName>
        <fullName evidence="6">Phosphatidylcholine 2-acylhydrolase</fullName>
    </alternativeName>
</protein>
<dbReference type="GO" id="GO:0050482">
    <property type="term" value="P:arachidonate secretion"/>
    <property type="evidence" value="ECO:0007669"/>
    <property type="project" value="InterPro"/>
</dbReference>
<evidence type="ECO:0000256" key="6">
    <source>
        <dbReference type="ARBA" id="ARBA00029903"/>
    </source>
</evidence>
<keyword evidence="3" id="KW-0442">Lipid degradation</keyword>
<keyword evidence="7" id="KW-1133">Transmembrane helix</keyword>
<proteinExistence type="evidence at transcript level"/>
<dbReference type="GO" id="GO:0006644">
    <property type="term" value="P:phospholipid metabolic process"/>
    <property type="evidence" value="ECO:0007669"/>
    <property type="project" value="InterPro"/>
</dbReference>
<dbReference type="EMBL" id="KY563482">
    <property type="protein sequence ID" value="ARK19891.1"/>
    <property type="molecule type" value="mRNA"/>
</dbReference>
<evidence type="ECO:0000256" key="1">
    <source>
        <dbReference type="ARBA" id="ARBA00001913"/>
    </source>
</evidence>
<evidence type="ECO:0000256" key="2">
    <source>
        <dbReference type="ARBA" id="ARBA00013278"/>
    </source>
</evidence>
<dbReference type="Pfam" id="PF05826">
    <property type="entry name" value="Phospholip_A2_2"/>
    <property type="match status" value="1"/>
</dbReference>
<dbReference type="InterPro" id="IPR016090">
    <property type="entry name" value="PLA2-like_dom"/>
</dbReference>
<feature type="domain" description="Phospholipase A2-like central" evidence="8">
    <location>
        <begin position="48"/>
        <end position="144"/>
    </location>
</feature>
<reference evidence="9" key="1">
    <citation type="submission" date="2017-02" db="EMBL/GenBank/DDBJ databases">
        <title>Parasitoid Jewel Wasp Mounts Multi-Pronged Neurochemical Attack to Hijack a Host Brain.</title>
        <authorList>
            <person name="Arvidson R.S."/>
            <person name="Kaiser M."/>
            <person name="Libersat F."/>
            <person name="Adams M.E."/>
        </authorList>
    </citation>
    <scope>NUCLEOTIDE SEQUENCE</scope>
    <source>
        <strain evidence="9">109</strain>
    </source>
</reference>
<dbReference type="OrthoDB" id="10059604at2759"/>
<feature type="transmembrane region" description="Helical" evidence="7">
    <location>
        <begin position="6"/>
        <end position="28"/>
    </location>
</feature>
<dbReference type="EC" id="3.1.1.4" evidence="2"/>
<dbReference type="AlphaFoldDB" id="A0A1W6EW03"/>
<keyword evidence="7" id="KW-0472">Membrane</keyword>
<dbReference type="GO" id="GO:0004623">
    <property type="term" value="F:phospholipase A2 activity"/>
    <property type="evidence" value="ECO:0007669"/>
    <property type="project" value="UniProtKB-EC"/>
</dbReference>
<keyword evidence="4" id="KW-0443">Lipid metabolism</keyword>
<accession>A0A1W6EW03</accession>
<name>A0A1W6EW03_AMPCP</name>
<evidence type="ECO:0000256" key="7">
    <source>
        <dbReference type="SAM" id="Phobius"/>
    </source>
</evidence>